<feature type="compositionally biased region" description="Polar residues" evidence="1">
    <location>
        <begin position="51"/>
        <end position="64"/>
    </location>
</feature>
<reference evidence="2" key="1">
    <citation type="submission" date="2014-12" db="EMBL/GenBank/DDBJ databases">
        <title>Insight into the proteome of Arion vulgaris.</title>
        <authorList>
            <person name="Aradska J."/>
            <person name="Bulat T."/>
            <person name="Smidak R."/>
            <person name="Sarate P."/>
            <person name="Gangsoo J."/>
            <person name="Sialana F."/>
            <person name="Bilban M."/>
            <person name="Lubec G."/>
        </authorList>
    </citation>
    <scope>NUCLEOTIDE SEQUENCE</scope>
    <source>
        <tissue evidence="2">Skin</tissue>
    </source>
</reference>
<accession>A0A0B7BZG5</accession>
<gene>
    <name evidence="2" type="primary">ORF216856</name>
</gene>
<evidence type="ECO:0000313" key="2">
    <source>
        <dbReference type="EMBL" id="CEK97771.1"/>
    </source>
</evidence>
<dbReference type="EMBL" id="HACG01050906">
    <property type="protein sequence ID" value="CEK97771.1"/>
    <property type="molecule type" value="Transcribed_RNA"/>
</dbReference>
<evidence type="ECO:0000256" key="1">
    <source>
        <dbReference type="SAM" id="MobiDB-lite"/>
    </source>
</evidence>
<feature type="region of interest" description="Disordered" evidence="1">
    <location>
        <begin position="1"/>
        <end position="84"/>
    </location>
</feature>
<dbReference type="AlphaFoldDB" id="A0A0B7BZG5"/>
<feature type="non-terminal residue" evidence="2">
    <location>
        <position position="106"/>
    </location>
</feature>
<organism evidence="2">
    <name type="scientific">Arion vulgaris</name>
    <dbReference type="NCBI Taxonomy" id="1028688"/>
    <lineage>
        <taxon>Eukaryota</taxon>
        <taxon>Metazoa</taxon>
        <taxon>Spiralia</taxon>
        <taxon>Lophotrochozoa</taxon>
        <taxon>Mollusca</taxon>
        <taxon>Gastropoda</taxon>
        <taxon>Heterobranchia</taxon>
        <taxon>Euthyneura</taxon>
        <taxon>Panpulmonata</taxon>
        <taxon>Eupulmonata</taxon>
        <taxon>Stylommatophora</taxon>
        <taxon>Helicina</taxon>
        <taxon>Arionoidea</taxon>
        <taxon>Arionidae</taxon>
        <taxon>Arion</taxon>
    </lineage>
</organism>
<name>A0A0B7BZG5_9EUPU</name>
<feature type="non-terminal residue" evidence="2">
    <location>
        <position position="1"/>
    </location>
</feature>
<proteinExistence type="predicted"/>
<protein>
    <submittedName>
        <fullName evidence="2">Uncharacterized protein</fullName>
    </submittedName>
</protein>
<feature type="compositionally biased region" description="Polar residues" evidence="1">
    <location>
        <begin position="1"/>
        <end position="24"/>
    </location>
</feature>
<sequence>VANNSGFQSNVSNPTSDYQFNPRISQKVEEPRSIPNCRVTDYRSVLKQRQRSSSALPEKSNAQTLDMDFRTAQSQNKTKEFKDNKTTHETVKVVLINSELNNLCAA</sequence>